<dbReference type="InterPro" id="IPR053088">
    <property type="entry name" value="Beta-glucosidase/SUN-like"/>
</dbReference>
<dbReference type="EMBL" id="JAEUBE010000295">
    <property type="protein sequence ID" value="KAH3665627.1"/>
    <property type="molecule type" value="Genomic_DNA"/>
</dbReference>
<dbReference type="PANTHER" id="PTHR31654">
    <property type="entry name" value="SECRETED BETA-GLUCOSIDASE ADG3-RELATED"/>
    <property type="match status" value="1"/>
</dbReference>
<organism evidence="3 4">
    <name type="scientific">Ogataea philodendri</name>
    <dbReference type="NCBI Taxonomy" id="1378263"/>
    <lineage>
        <taxon>Eukaryota</taxon>
        <taxon>Fungi</taxon>
        <taxon>Dikarya</taxon>
        <taxon>Ascomycota</taxon>
        <taxon>Saccharomycotina</taxon>
        <taxon>Pichiomycetes</taxon>
        <taxon>Pichiales</taxon>
        <taxon>Pichiaceae</taxon>
        <taxon>Ogataea</taxon>
    </lineage>
</organism>
<dbReference type="GeneID" id="70235780"/>
<evidence type="ECO:0008006" key="5">
    <source>
        <dbReference type="Google" id="ProtNLM"/>
    </source>
</evidence>
<comment type="similarity">
    <text evidence="1">Belongs to the SUN family.</text>
</comment>
<evidence type="ECO:0000256" key="1">
    <source>
        <dbReference type="ARBA" id="ARBA00010579"/>
    </source>
</evidence>
<reference evidence="3" key="2">
    <citation type="submission" date="2021-01" db="EMBL/GenBank/DDBJ databases">
        <authorList>
            <person name="Schikora-Tamarit M.A."/>
        </authorList>
    </citation>
    <scope>NUCLEOTIDE SEQUENCE</scope>
    <source>
        <strain evidence="3">CBS6075</strain>
    </source>
</reference>
<feature type="signal peptide" evidence="2">
    <location>
        <begin position="1"/>
        <end position="17"/>
    </location>
</feature>
<proteinExistence type="inferred from homology"/>
<dbReference type="Proteomes" id="UP000769157">
    <property type="component" value="Unassembled WGS sequence"/>
</dbReference>
<evidence type="ECO:0000313" key="3">
    <source>
        <dbReference type="EMBL" id="KAH3665627.1"/>
    </source>
</evidence>
<comment type="caution">
    <text evidence="3">The sequence shown here is derived from an EMBL/GenBank/DDBJ whole genome shotgun (WGS) entry which is preliminary data.</text>
</comment>
<dbReference type="PANTHER" id="PTHR31654:SF0">
    <property type="entry name" value="SECRETED BETA-GLUCOSIDASE ADG3-RELATED"/>
    <property type="match status" value="1"/>
</dbReference>
<keyword evidence="4" id="KW-1185">Reference proteome</keyword>
<dbReference type="AlphaFoldDB" id="A0A9P8P5J6"/>
<dbReference type="InterPro" id="IPR005556">
    <property type="entry name" value="SUN"/>
</dbReference>
<reference evidence="3" key="1">
    <citation type="journal article" date="2021" name="Open Biol.">
        <title>Shared evolutionary footprints suggest mitochondrial oxidative damage underlies multiple complex I losses in fungi.</title>
        <authorList>
            <person name="Schikora-Tamarit M.A."/>
            <person name="Marcet-Houben M."/>
            <person name="Nosek J."/>
            <person name="Gabaldon T."/>
        </authorList>
    </citation>
    <scope>NUCLEOTIDE SEQUENCE</scope>
    <source>
        <strain evidence="3">CBS6075</strain>
    </source>
</reference>
<sequence>MLSNLSIFFTLAVLATSVPVNNHAHHAHEKRAGKCSFPTDKGLVKITNVNGDGWAQDKSCQPGNYCPYACPPGQLMAQWNPSVTSYSYPGSQDGGLYCNDNGELETPISGSDYCVDGKKTATAKNSASKNVAFCQTVLPGNEEMLIPTNVDASSSQTLAVPGTDYWASTASHFYINPPGVSTEDGCQWGSTSNPYGNWAPYVAGFNMDDSGNTFAKIGWNPVYFESGSPFKNDKPSFGVRLSCNDKGKCNGNPCEINPSTHGLNKVSGSSDESDGAAWCVLTATDSSAVTIEVFDV</sequence>
<dbReference type="RefSeq" id="XP_046060831.1">
    <property type="nucleotide sequence ID" value="XM_046204826.1"/>
</dbReference>
<dbReference type="OrthoDB" id="5554151at2759"/>
<protein>
    <recommendedName>
        <fullName evidence="5">Secreted beta-glucosidase adg3</fullName>
    </recommendedName>
</protein>
<name>A0A9P8P5J6_9ASCO</name>
<evidence type="ECO:0000256" key="2">
    <source>
        <dbReference type="SAM" id="SignalP"/>
    </source>
</evidence>
<feature type="chain" id="PRO_5040361017" description="Secreted beta-glucosidase adg3" evidence="2">
    <location>
        <begin position="18"/>
        <end position="296"/>
    </location>
</feature>
<gene>
    <name evidence="3" type="ORF">OGAPHI_003815</name>
</gene>
<dbReference type="Pfam" id="PF03856">
    <property type="entry name" value="SUN"/>
    <property type="match status" value="1"/>
</dbReference>
<evidence type="ECO:0000313" key="4">
    <source>
        <dbReference type="Proteomes" id="UP000769157"/>
    </source>
</evidence>
<keyword evidence="2" id="KW-0732">Signal</keyword>
<accession>A0A9P8P5J6</accession>